<dbReference type="InterPro" id="IPR001841">
    <property type="entry name" value="Znf_RING"/>
</dbReference>
<gene>
    <name evidence="7" type="ORF">VCS650_LOCUS32324</name>
</gene>
<dbReference type="GO" id="GO:0043066">
    <property type="term" value="P:negative regulation of apoptotic process"/>
    <property type="evidence" value="ECO:0007669"/>
    <property type="project" value="TreeGrafter"/>
</dbReference>
<dbReference type="GO" id="GO:0005634">
    <property type="term" value="C:nucleus"/>
    <property type="evidence" value="ECO:0007669"/>
    <property type="project" value="TreeGrafter"/>
</dbReference>
<dbReference type="SMART" id="SM00238">
    <property type="entry name" value="BIR"/>
    <property type="match status" value="6"/>
</dbReference>
<dbReference type="OrthoDB" id="774873at2759"/>
<evidence type="ECO:0000313" key="8">
    <source>
        <dbReference type="Proteomes" id="UP000663891"/>
    </source>
</evidence>
<dbReference type="GO" id="GO:0031398">
    <property type="term" value="P:positive regulation of protein ubiquitination"/>
    <property type="evidence" value="ECO:0007669"/>
    <property type="project" value="TreeGrafter"/>
</dbReference>
<feature type="compositionally biased region" description="Low complexity" evidence="5">
    <location>
        <begin position="587"/>
        <end position="615"/>
    </location>
</feature>
<dbReference type="Proteomes" id="UP000663891">
    <property type="component" value="Unassembled WGS sequence"/>
</dbReference>
<dbReference type="GO" id="GO:0008270">
    <property type="term" value="F:zinc ion binding"/>
    <property type="evidence" value="ECO:0007669"/>
    <property type="project" value="UniProtKB-KW"/>
</dbReference>
<feature type="compositionally biased region" description="Basic and acidic residues" evidence="5">
    <location>
        <begin position="1196"/>
        <end position="1218"/>
    </location>
</feature>
<dbReference type="Gene3D" id="1.10.1170.10">
    <property type="entry name" value="Inhibitor Of Apoptosis Protein (2mihbC-IAP-1), Chain A"/>
    <property type="match status" value="6"/>
</dbReference>
<name>A0A815FEL4_9BILA</name>
<accession>A0A815FEL4</accession>
<dbReference type="SMART" id="SM00184">
    <property type="entry name" value="RING"/>
    <property type="match status" value="2"/>
</dbReference>
<feature type="compositionally biased region" description="Polar residues" evidence="5">
    <location>
        <begin position="1169"/>
        <end position="1191"/>
    </location>
</feature>
<proteinExistence type="inferred from homology"/>
<keyword evidence="2 4" id="KW-0479">Metal-binding</keyword>
<dbReference type="GO" id="GO:0043027">
    <property type="term" value="F:cysteine-type endopeptidase inhibitor activity involved in apoptotic process"/>
    <property type="evidence" value="ECO:0007669"/>
    <property type="project" value="TreeGrafter"/>
</dbReference>
<feature type="region of interest" description="Disordered" evidence="5">
    <location>
        <begin position="584"/>
        <end position="645"/>
    </location>
</feature>
<dbReference type="SUPFAM" id="SSF56399">
    <property type="entry name" value="ADP-ribosylation"/>
    <property type="match status" value="1"/>
</dbReference>
<dbReference type="SUPFAM" id="SSF57924">
    <property type="entry name" value="Inhibitor of apoptosis (IAP) repeat"/>
    <property type="match status" value="6"/>
</dbReference>
<dbReference type="CDD" id="cd00022">
    <property type="entry name" value="BIR"/>
    <property type="match status" value="4"/>
</dbReference>
<dbReference type="Gene3D" id="3.30.40.10">
    <property type="entry name" value="Zinc/RING finger domain, C3HC4 (zinc finger)"/>
    <property type="match status" value="2"/>
</dbReference>
<dbReference type="GO" id="GO:0005737">
    <property type="term" value="C:cytoplasm"/>
    <property type="evidence" value="ECO:0007669"/>
    <property type="project" value="TreeGrafter"/>
</dbReference>
<dbReference type="PANTHER" id="PTHR10044">
    <property type="entry name" value="INHIBITOR OF APOPTOSIS"/>
    <property type="match status" value="1"/>
</dbReference>
<dbReference type="Pfam" id="PF13920">
    <property type="entry name" value="zf-C3HC4_3"/>
    <property type="match status" value="1"/>
</dbReference>
<feature type="compositionally biased region" description="Low complexity" evidence="5">
    <location>
        <begin position="470"/>
        <end position="487"/>
    </location>
</feature>
<comment type="similarity">
    <text evidence="1">Belongs to the IAP family.</text>
</comment>
<dbReference type="GO" id="GO:0051726">
    <property type="term" value="P:regulation of cell cycle"/>
    <property type="evidence" value="ECO:0007669"/>
    <property type="project" value="TreeGrafter"/>
</dbReference>
<evidence type="ECO:0000256" key="3">
    <source>
        <dbReference type="ARBA" id="ARBA00022833"/>
    </source>
</evidence>
<evidence type="ECO:0000256" key="4">
    <source>
        <dbReference type="PROSITE-ProRule" id="PRU00175"/>
    </source>
</evidence>
<dbReference type="Gene3D" id="3.90.176.10">
    <property type="entry name" value="Toxin ADP-ribosyltransferase, Chain A, domain 1"/>
    <property type="match status" value="1"/>
</dbReference>
<organism evidence="7 8">
    <name type="scientific">Adineta steineri</name>
    <dbReference type="NCBI Taxonomy" id="433720"/>
    <lineage>
        <taxon>Eukaryota</taxon>
        <taxon>Metazoa</taxon>
        <taxon>Spiralia</taxon>
        <taxon>Gnathifera</taxon>
        <taxon>Rotifera</taxon>
        <taxon>Eurotatoria</taxon>
        <taxon>Bdelloidea</taxon>
        <taxon>Adinetida</taxon>
        <taxon>Adinetidae</taxon>
        <taxon>Adineta</taxon>
    </lineage>
</organism>
<dbReference type="GO" id="GO:0061630">
    <property type="term" value="F:ubiquitin protein ligase activity"/>
    <property type="evidence" value="ECO:0007669"/>
    <property type="project" value="TreeGrafter"/>
</dbReference>
<dbReference type="InterPro" id="IPR001370">
    <property type="entry name" value="BIR_rpt"/>
</dbReference>
<dbReference type="PROSITE" id="PS50143">
    <property type="entry name" value="BIR_REPEAT_2"/>
    <property type="match status" value="6"/>
</dbReference>
<sequence>MVKKNQTLYRGLELSQTEIESFKNNYLKTPKAQLSFRSFMSCSRNRDVAEKFGSILLIINVIHALTMDLAPFSKYSQEEEEVLLYPEKYEWTQPQSRDYSSTTTEQQSGNILPFKNSSFFKKMLPTKMDELHRAFETCKSLAQKQSVHSTIAMNAAGFYYTGYTDTVCCHTCNLEVSGWTIDMKPFTIHSQRSPACAFVRSIKPEGTSTASSMYNLTSTISTSDDYDEKSSKRQKTDVQQLDFQLNLLIEVNLLKQIRKRTFSHWPLRTSPSSAQMIQAGFFHCNVGDRVICLYCKIVCQQWTSNGDDPWDVHKTLSPKCPYVIAMLKRQQTASIHVVNEQNTRENTTGVINDDPFRCHEVVYTAACNTDYIEIPRRYATFATWLNENTPSVDDLVRAGFFYSGTKTIVTCFYCNGSLQNWGKNDNPMIEHARWFPNCAYAKQLCGADLYRKIQESKKAQQARNEENGGNKRLGSSNNGSGNRGQLNVSDESTLSRFVAARLDLPISQILLTLNFKISVIKRCYEDQLRIKHDDFEDSCDVYVACIILQKQIEYINGKKENLIIPSTAMNEIRMKEQAEILAREQITDTSSSTNSSSSTDVVMTTSTESIASESSVPQPTIVTEEKKDVNTEKRNLPAKNPTNDSSSNVCVLCLEEEKRLACIPCGHLATCVPCVYYQSIIHLYVNIMESSTTTDQYSSNMVQSTTMKCCKQHQSINKNDTFQNLLDKCQQLTKKHGVHSALTMRAAGFHYTGDNDTVLCETCGLQVSQWTLDMKPFTIHLQRSPTCSYVCSLRPIQAASAQSISTSKCDEMPCKRQKIESTQENSCSKVFVELEILKQIRRRTFSHWPHHTSHLKSQLIEAGFFSCNVNDRVICIYCNKICQKWTLDSDNPSEVHKTLSPQCPYVISMLTRSEASSIPIINDKSTNNNSDDKNLIQFDQIVNTSACHSSYREITKRHASFNTWTNENTPSVDDLVNAGFFYTGTKTVVTCFYCNGSLQNWGAKDNPMIEHARWFPHCAYVKQLCGAKLYGKIQAIKQRQKENKEKNDLDKRFETTIGGSYSGQLNIPNDSILSSLVASRLDLPSSRSMFDQNFKLSIVKRCWEDQLRLKRDDFVSDADLFVACTILQKQMQHIDGKKENIIIPSIAMSEINRVVLHEKKTSESIQTDTSNITDTNMSTSIESNASETTAKVSVMDTDKEKDVESDSARNLSTKDKDISSSLSPCALCLTEDRCLACIPCGHVATCVPCGHSLKSCPMCRAEIKAFVRIYL</sequence>
<feature type="region of interest" description="Disordered" evidence="5">
    <location>
        <begin position="458"/>
        <end position="487"/>
    </location>
</feature>
<evidence type="ECO:0000313" key="7">
    <source>
        <dbReference type="EMBL" id="CAF1324382.1"/>
    </source>
</evidence>
<comment type="caution">
    <text evidence="7">The sequence shown here is derived from an EMBL/GenBank/DDBJ whole genome shotgun (WGS) entry which is preliminary data.</text>
</comment>
<feature type="region of interest" description="Disordered" evidence="5">
    <location>
        <begin position="1169"/>
        <end position="1220"/>
    </location>
</feature>
<dbReference type="InterPro" id="IPR050784">
    <property type="entry name" value="IAP"/>
</dbReference>
<dbReference type="PANTHER" id="PTHR10044:SF139">
    <property type="entry name" value="DEATH-ASSOCIATED INHIBITOR OF APOPTOSIS 2"/>
    <property type="match status" value="1"/>
</dbReference>
<dbReference type="AlphaFoldDB" id="A0A815FEL4"/>
<protein>
    <recommendedName>
        <fullName evidence="6">RING-type domain-containing protein</fullName>
    </recommendedName>
</protein>
<dbReference type="EMBL" id="CAJNON010000582">
    <property type="protein sequence ID" value="CAF1324382.1"/>
    <property type="molecule type" value="Genomic_DNA"/>
</dbReference>
<evidence type="ECO:0000256" key="5">
    <source>
        <dbReference type="SAM" id="MobiDB-lite"/>
    </source>
</evidence>
<keyword evidence="2 4" id="KW-0863">Zinc-finger</keyword>
<dbReference type="InterPro" id="IPR013083">
    <property type="entry name" value="Znf_RING/FYVE/PHD"/>
</dbReference>
<reference evidence="7" key="1">
    <citation type="submission" date="2021-02" db="EMBL/GenBank/DDBJ databases">
        <authorList>
            <person name="Nowell W R."/>
        </authorList>
    </citation>
    <scope>NUCLEOTIDE SEQUENCE</scope>
</reference>
<evidence type="ECO:0000259" key="6">
    <source>
        <dbReference type="PROSITE" id="PS50089"/>
    </source>
</evidence>
<evidence type="ECO:0000256" key="1">
    <source>
        <dbReference type="ARBA" id="ARBA00006672"/>
    </source>
</evidence>
<dbReference type="Pfam" id="PF00653">
    <property type="entry name" value="BIR"/>
    <property type="match status" value="6"/>
</dbReference>
<feature type="domain" description="RING-type" evidence="6">
    <location>
        <begin position="1225"/>
        <end position="1260"/>
    </location>
</feature>
<dbReference type="PROSITE" id="PS50089">
    <property type="entry name" value="ZF_RING_2"/>
    <property type="match status" value="1"/>
</dbReference>
<feature type="compositionally biased region" description="Basic and acidic residues" evidence="5">
    <location>
        <begin position="623"/>
        <end position="635"/>
    </location>
</feature>
<evidence type="ECO:0000256" key="2">
    <source>
        <dbReference type="ARBA" id="ARBA00022771"/>
    </source>
</evidence>
<feature type="compositionally biased region" description="Basic and acidic residues" evidence="5">
    <location>
        <begin position="458"/>
        <end position="469"/>
    </location>
</feature>
<keyword evidence="3" id="KW-0862">Zinc</keyword>